<dbReference type="RefSeq" id="WP_189112409.1">
    <property type="nucleotide sequence ID" value="NZ_BMQC01000001.1"/>
</dbReference>
<evidence type="ECO:0000313" key="3">
    <source>
        <dbReference type="Proteomes" id="UP000662200"/>
    </source>
</evidence>
<dbReference type="EMBL" id="BMQC01000001">
    <property type="protein sequence ID" value="GGK14776.1"/>
    <property type="molecule type" value="Genomic_DNA"/>
</dbReference>
<organism evidence="2 3">
    <name type="scientific">Pilimelia terevasa</name>
    <dbReference type="NCBI Taxonomy" id="53372"/>
    <lineage>
        <taxon>Bacteria</taxon>
        <taxon>Bacillati</taxon>
        <taxon>Actinomycetota</taxon>
        <taxon>Actinomycetes</taxon>
        <taxon>Micromonosporales</taxon>
        <taxon>Micromonosporaceae</taxon>
        <taxon>Pilimelia</taxon>
    </lineage>
</organism>
<dbReference type="Pfam" id="PF14273">
    <property type="entry name" value="DUF4360"/>
    <property type="match status" value="1"/>
</dbReference>
<evidence type="ECO:0008006" key="4">
    <source>
        <dbReference type="Google" id="ProtNLM"/>
    </source>
</evidence>
<keyword evidence="3" id="KW-1185">Reference proteome</keyword>
<dbReference type="Proteomes" id="UP000662200">
    <property type="component" value="Unassembled WGS sequence"/>
</dbReference>
<feature type="chain" id="PRO_5035191372" description="DUF4360 domain-containing protein" evidence="1">
    <location>
        <begin position="24"/>
        <end position="201"/>
    </location>
</feature>
<dbReference type="PANTHER" id="PTHR38847:SF1">
    <property type="entry name" value="PSEUDOURIDINE SYNTHASE RSUA_RLUA-LIKE DOMAIN-CONTAINING PROTEIN"/>
    <property type="match status" value="1"/>
</dbReference>
<sequence>MLLRTTVVSVLGASILTPGAAHAAPVAPGGPIAFAVLAHGGNGCPKGSLSTSTADDGAVLTAGFTKLRASVADRRTADCQLALEVTHPAGWTYGLRRARVEGIADVDQVGGGKITLQASHQGAGTASRLSSDVKNTIGAWRVTDEFPNVVYAECGAARALQLRVTLAASSGASGGEPTPVAYLAAGTATVSAADLVWKKCD</sequence>
<dbReference type="InterPro" id="IPR025649">
    <property type="entry name" value="DUF4360"/>
</dbReference>
<reference evidence="2" key="1">
    <citation type="journal article" date="2014" name="Int. J. Syst. Evol. Microbiol.">
        <title>Complete genome sequence of Corynebacterium casei LMG S-19264T (=DSM 44701T), isolated from a smear-ripened cheese.</title>
        <authorList>
            <consortium name="US DOE Joint Genome Institute (JGI-PGF)"/>
            <person name="Walter F."/>
            <person name="Albersmeier A."/>
            <person name="Kalinowski J."/>
            <person name="Ruckert C."/>
        </authorList>
    </citation>
    <scope>NUCLEOTIDE SEQUENCE</scope>
    <source>
        <strain evidence="2">JCM 3091</strain>
    </source>
</reference>
<evidence type="ECO:0000256" key="1">
    <source>
        <dbReference type="SAM" id="SignalP"/>
    </source>
</evidence>
<proteinExistence type="predicted"/>
<accession>A0A8J3BMN7</accession>
<protein>
    <recommendedName>
        <fullName evidence="4">DUF4360 domain-containing protein</fullName>
    </recommendedName>
</protein>
<dbReference type="AlphaFoldDB" id="A0A8J3BMN7"/>
<dbReference type="PANTHER" id="PTHR38847">
    <property type="match status" value="1"/>
</dbReference>
<gene>
    <name evidence="2" type="ORF">GCM10010124_04220</name>
</gene>
<evidence type="ECO:0000313" key="2">
    <source>
        <dbReference type="EMBL" id="GGK14776.1"/>
    </source>
</evidence>
<reference evidence="2" key="2">
    <citation type="submission" date="2020-09" db="EMBL/GenBank/DDBJ databases">
        <authorList>
            <person name="Sun Q."/>
            <person name="Ohkuma M."/>
        </authorList>
    </citation>
    <scope>NUCLEOTIDE SEQUENCE</scope>
    <source>
        <strain evidence="2">JCM 3091</strain>
    </source>
</reference>
<feature type="signal peptide" evidence="1">
    <location>
        <begin position="1"/>
        <end position="23"/>
    </location>
</feature>
<keyword evidence="1" id="KW-0732">Signal</keyword>
<name>A0A8J3BMN7_9ACTN</name>
<comment type="caution">
    <text evidence="2">The sequence shown here is derived from an EMBL/GenBank/DDBJ whole genome shotgun (WGS) entry which is preliminary data.</text>
</comment>